<name>A0ABQ1S0J4_9SPHN</name>
<protein>
    <submittedName>
        <fullName evidence="1">Uncharacterized protein</fullName>
    </submittedName>
</protein>
<evidence type="ECO:0000313" key="1">
    <source>
        <dbReference type="EMBL" id="GGD86465.1"/>
    </source>
</evidence>
<reference evidence="2" key="1">
    <citation type="journal article" date="2019" name="Int. J. Syst. Evol. Microbiol.">
        <title>The Global Catalogue of Microorganisms (GCM) 10K type strain sequencing project: providing services to taxonomists for standard genome sequencing and annotation.</title>
        <authorList>
            <consortium name="The Broad Institute Genomics Platform"/>
            <consortium name="The Broad Institute Genome Sequencing Center for Infectious Disease"/>
            <person name="Wu L."/>
            <person name="Ma J."/>
        </authorList>
    </citation>
    <scope>NUCLEOTIDE SEQUENCE [LARGE SCALE GENOMIC DNA]</scope>
    <source>
        <strain evidence="2">CGMCC 1.15959</strain>
    </source>
</reference>
<dbReference type="RefSeq" id="WP_188643475.1">
    <property type="nucleotide sequence ID" value="NZ_BMKL01000001.1"/>
</dbReference>
<keyword evidence="2" id="KW-1185">Reference proteome</keyword>
<sequence>MIRTTRSQVTFSGPLMLPELDAPLPPGTYDVDTDEEVIEGNERTVYLRIATVIYVRGVGSTRTVTINPSVLAAALQRDAGHRG</sequence>
<proteinExistence type="predicted"/>
<comment type="caution">
    <text evidence="1">The sequence shown here is derived from an EMBL/GenBank/DDBJ whole genome shotgun (WGS) entry which is preliminary data.</text>
</comment>
<dbReference type="Proteomes" id="UP000619041">
    <property type="component" value="Unassembled WGS sequence"/>
</dbReference>
<accession>A0ABQ1S0J4</accession>
<gene>
    <name evidence="1" type="ORF">GCM10011515_02460</name>
</gene>
<organism evidence="1 2">
    <name type="scientific">Tsuneonella deserti</name>
    <dbReference type="NCBI Taxonomy" id="2035528"/>
    <lineage>
        <taxon>Bacteria</taxon>
        <taxon>Pseudomonadati</taxon>
        <taxon>Pseudomonadota</taxon>
        <taxon>Alphaproteobacteria</taxon>
        <taxon>Sphingomonadales</taxon>
        <taxon>Erythrobacteraceae</taxon>
        <taxon>Tsuneonella</taxon>
    </lineage>
</organism>
<evidence type="ECO:0000313" key="2">
    <source>
        <dbReference type="Proteomes" id="UP000619041"/>
    </source>
</evidence>
<dbReference type="EMBL" id="BMKL01000001">
    <property type="protein sequence ID" value="GGD86465.1"/>
    <property type="molecule type" value="Genomic_DNA"/>
</dbReference>